<dbReference type="AlphaFoldDB" id="A0A1W7A965"/>
<accession>A0A1W7A965</accession>
<keyword evidence="1" id="KW-1133">Transmembrane helix</keyword>
<evidence type="ECO:0000313" key="2">
    <source>
        <dbReference type="EMBL" id="ARQ05926.1"/>
    </source>
</evidence>
<keyword evidence="1" id="KW-0812">Transmembrane</keyword>
<dbReference type="STRING" id="1855823.MCCS_02570"/>
<gene>
    <name evidence="2" type="ORF">MCCS_02570</name>
</gene>
<reference evidence="2 3" key="1">
    <citation type="journal article" date="2017" name="Int. J. Syst. Evol. Microbiol.">
        <title>Macrococcus canis sp. nov., a skin bacterium associated with infections in dogs.</title>
        <authorList>
            <person name="Gobeli Brawand S."/>
            <person name="Cotting K."/>
            <person name="Gomez-Sanz E."/>
            <person name="Collaud A."/>
            <person name="Thomann A."/>
            <person name="Brodard I."/>
            <person name="Rodriguez-Campos S."/>
            <person name="Strauss C."/>
            <person name="Perreten V."/>
        </authorList>
    </citation>
    <scope>NUCLEOTIDE SEQUENCE [LARGE SCALE GENOMIC DNA]</scope>
    <source>
        <strain evidence="2 3">KM45013</strain>
    </source>
</reference>
<sequence length="34" mass="4156">MMDYIIFDITLIGLFACMFIAIHWLEQHLKRKED</sequence>
<proteinExistence type="predicted"/>
<feature type="transmembrane region" description="Helical" evidence="1">
    <location>
        <begin position="6"/>
        <end position="25"/>
    </location>
</feature>
<dbReference type="EMBL" id="CP021059">
    <property type="protein sequence ID" value="ARQ05926.1"/>
    <property type="molecule type" value="Genomic_DNA"/>
</dbReference>
<protein>
    <submittedName>
        <fullName evidence="2">Uncharacterized protein</fullName>
    </submittedName>
</protein>
<evidence type="ECO:0000256" key="1">
    <source>
        <dbReference type="SAM" id="Phobius"/>
    </source>
</evidence>
<name>A0A1W7A965_9STAP</name>
<keyword evidence="1" id="KW-0472">Membrane</keyword>
<evidence type="ECO:0000313" key="3">
    <source>
        <dbReference type="Proteomes" id="UP000194154"/>
    </source>
</evidence>
<dbReference type="KEGG" id="mcak:MCCS_02570"/>
<keyword evidence="3" id="KW-1185">Reference proteome</keyword>
<dbReference type="Proteomes" id="UP000194154">
    <property type="component" value="Chromosome"/>
</dbReference>
<organism evidence="2 3">
    <name type="scientific">Macrococcoides canis</name>
    <dbReference type="NCBI Taxonomy" id="1855823"/>
    <lineage>
        <taxon>Bacteria</taxon>
        <taxon>Bacillati</taxon>
        <taxon>Bacillota</taxon>
        <taxon>Bacilli</taxon>
        <taxon>Bacillales</taxon>
        <taxon>Staphylococcaceae</taxon>
        <taxon>Macrococcoides</taxon>
    </lineage>
</organism>